<dbReference type="RefSeq" id="WP_079181930.1">
    <property type="nucleotide sequence ID" value="NZ_LJSN01000003.1"/>
</dbReference>
<dbReference type="EMBL" id="LJSN01000003">
    <property type="protein sequence ID" value="PNE38168.1"/>
    <property type="molecule type" value="Genomic_DNA"/>
</dbReference>
<reference evidence="2" key="1">
    <citation type="submission" date="2015-09" db="EMBL/GenBank/DDBJ databases">
        <authorList>
            <person name="Graham D.E."/>
            <person name="Mahan K.M."/>
            <person name="Klingeman D.M."/>
            <person name="Fida T."/>
            <person name="Giannone R.J."/>
            <person name="Hettich R.L."/>
            <person name="Parry R.J."/>
            <person name="Spain J.C."/>
        </authorList>
    </citation>
    <scope>NUCLEOTIDE SEQUENCE [LARGE SCALE GENOMIC DNA]</scope>
    <source>
        <strain evidence="2">JCM 4701</strain>
    </source>
</reference>
<name>A0A2N8PAW8_STRNR</name>
<comment type="caution">
    <text evidence="1">The sequence shown here is derived from an EMBL/GenBank/DDBJ whole genome shotgun (WGS) entry which is preliminary data.</text>
</comment>
<protein>
    <submittedName>
        <fullName evidence="1">Uncharacterized protein</fullName>
    </submittedName>
</protein>
<accession>A0A2N8PAW8</accession>
<proteinExistence type="predicted"/>
<keyword evidence="2" id="KW-1185">Reference proteome</keyword>
<dbReference type="Proteomes" id="UP000236047">
    <property type="component" value="Unassembled WGS sequence"/>
</dbReference>
<organism evidence="1 2">
    <name type="scientific">Streptomyces noursei</name>
    <name type="common">Streptomyces albulus</name>
    <dbReference type="NCBI Taxonomy" id="1971"/>
    <lineage>
        <taxon>Bacteria</taxon>
        <taxon>Bacillati</taxon>
        <taxon>Actinomycetota</taxon>
        <taxon>Actinomycetes</taxon>
        <taxon>Kitasatosporales</taxon>
        <taxon>Streptomycetaceae</taxon>
        <taxon>Streptomyces</taxon>
    </lineage>
</organism>
<evidence type="ECO:0000313" key="1">
    <source>
        <dbReference type="EMBL" id="PNE38168.1"/>
    </source>
</evidence>
<gene>
    <name evidence="1" type="ORF">AOB60_29160</name>
</gene>
<sequence length="103" mass="11225">MVTDLHSPPTTWPIAAAPPDVTEVNRLRTAAEDGPVEVLVAVNLVVPDGLLMPDIVATDARAFTGLGTLVPLVQWRTRFRAARTTSARAAQRWLSLMIRPIFP</sequence>
<dbReference type="AlphaFoldDB" id="A0A2N8PAW8"/>
<evidence type="ECO:0000313" key="2">
    <source>
        <dbReference type="Proteomes" id="UP000236047"/>
    </source>
</evidence>